<evidence type="ECO:0000256" key="3">
    <source>
        <dbReference type="RuleBase" id="RU000363"/>
    </source>
</evidence>
<comment type="similarity">
    <text evidence="1 3">Belongs to the short-chain dehydrogenases/reductases (SDR) family.</text>
</comment>
<evidence type="ECO:0000256" key="2">
    <source>
        <dbReference type="ARBA" id="ARBA00023002"/>
    </source>
</evidence>
<organism evidence="4 5">
    <name type="scientific">Armillaria tabescens</name>
    <name type="common">Ringless honey mushroom</name>
    <name type="synonym">Agaricus tabescens</name>
    <dbReference type="NCBI Taxonomy" id="1929756"/>
    <lineage>
        <taxon>Eukaryota</taxon>
        <taxon>Fungi</taxon>
        <taxon>Dikarya</taxon>
        <taxon>Basidiomycota</taxon>
        <taxon>Agaricomycotina</taxon>
        <taxon>Agaricomycetes</taxon>
        <taxon>Agaricomycetidae</taxon>
        <taxon>Agaricales</taxon>
        <taxon>Marasmiineae</taxon>
        <taxon>Physalacriaceae</taxon>
        <taxon>Desarmillaria</taxon>
    </lineage>
</organism>
<protein>
    <recommendedName>
        <fullName evidence="6">NAD(P)-binding protein</fullName>
    </recommendedName>
</protein>
<reference evidence="4" key="1">
    <citation type="submission" date="2023-06" db="EMBL/GenBank/DDBJ databases">
        <authorList>
            <consortium name="Lawrence Berkeley National Laboratory"/>
            <person name="Ahrendt S."/>
            <person name="Sahu N."/>
            <person name="Indic B."/>
            <person name="Wong-Bajracharya J."/>
            <person name="Merenyi Z."/>
            <person name="Ke H.-M."/>
            <person name="Monk M."/>
            <person name="Kocsube S."/>
            <person name="Drula E."/>
            <person name="Lipzen A."/>
            <person name="Balint B."/>
            <person name="Henrissat B."/>
            <person name="Andreopoulos B."/>
            <person name="Martin F.M."/>
            <person name="Harder C.B."/>
            <person name="Rigling D."/>
            <person name="Ford K.L."/>
            <person name="Foster G.D."/>
            <person name="Pangilinan J."/>
            <person name="Papanicolaou A."/>
            <person name="Barry K."/>
            <person name="LaButti K."/>
            <person name="Viragh M."/>
            <person name="Koriabine M."/>
            <person name="Yan M."/>
            <person name="Riley R."/>
            <person name="Champramary S."/>
            <person name="Plett K.L."/>
            <person name="Tsai I.J."/>
            <person name="Slot J."/>
            <person name="Sipos G."/>
            <person name="Plett J."/>
            <person name="Nagy L.G."/>
            <person name="Grigoriev I.V."/>
        </authorList>
    </citation>
    <scope>NUCLEOTIDE SEQUENCE</scope>
    <source>
        <strain evidence="4">CCBAS 213</strain>
    </source>
</reference>
<dbReference type="Pfam" id="PF00106">
    <property type="entry name" value="adh_short"/>
    <property type="match status" value="1"/>
</dbReference>
<dbReference type="GO" id="GO:0016616">
    <property type="term" value="F:oxidoreductase activity, acting on the CH-OH group of donors, NAD or NADP as acceptor"/>
    <property type="evidence" value="ECO:0007669"/>
    <property type="project" value="UniProtKB-ARBA"/>
</dbReference>
<dbReference type="RefSeq" id="XP_060337776.1">
    <property type="nucleotide sequence ID" value="XM_060469216.1"/>
</dbReference>
<name>A0AA39NK67_ARMTA</name>
<dbReference type="SUPFAM" id="SSF51735">
    <property type="entry name" value="NAD(P)-binding Rossmann-fold domains"/>
    <property type="match status" value="1"/>
</dbReference>
<evidence type="ECO:0000313" key="5">
    <source>
        <dbReference type="Proteomes" id="UP001175211"/>
    </source>
</evidence>
<dbReference type="Gene3D" id="3.40.50.720">
    <property type="entry name" value="NAD(P)-binding Rossmann-like Domain"/>
    <property type="match status" value="1"/>
</dbReference>
<dbReference type="GeneID" id="85352764"/>
<evidence type="ECO:0000313" key="4">
    <source>
        <dbReference type="EMBL" id="KAK0467184.1"/>
    </source>
</evidence>
<dbReference type="PRINTS" id="PR00080">
    <property type="entry name" value="SDRFAMILY"/>
</dbReference>
<dbReference type="AlphaFoldDB" id="A0AA39NK67"/>
<dbReference type="InterPro" id="IPR002347">
    <property type="entry name" value="SDR_fam"/>
</dbReference>
<dbReference type="EMBL" id="JAUEPS010000003">
    <property type="protein sequence ID" value="KAK0467184.1"/>
    <property type="molecule type" value="Genomic_DNA"/>
</dbReference>
<proteinExistence type="inferred from homology"/>
<accession>A0AA39NK67</accession>
<gene>
    <name evidence="4" type="ORF">EV420DRAFT_1474553</name>
</gene>
<dbReference type="PANTHER" id="PTHR43008:SF4">
    <property type="entry name" value="CHAIN DEHYDROGENASE, PUTATIVE (AFU_ORTHOLOGUE AFUA_4G08710)-RELATED"/>
    <property type="match status" value="1"/>
</dbReference>
<evidence type="ECO:0008006" key="6">
    <source>
        <dbReference type="Google" id="ProtNLM"/>
    </source>
</evidence>
<dbReference type="InterPro" id="IPR036291">
    <property type="entry name" value="NAD(P)-bd_dom_sf"/>
</dbReference>
<dbReference type="PRINTS" id="PR00081">
    <property type="entry name" value="GDHRDH"/>
</dbReference>
<keyword evidence="2" id="KW-0560">Oxidoreductase</keyword>
<evidence type="ECO:0000256" key="1">
    <source>
        <dbReference type="ARBA" id="ARBA00006484"/>
    </source>
</evidence>
<keyword evidence="5" id="KW-1185">Reference proteome</keyword>
<dbReference type="PANTHER" id="PTHR43008">
    <property type="entry name" value="BENZIL REDUCTASE"/>
    <property type="match status" value="1"/>
</dbReference>
<dbReference type="Proteomes" id="UP001175211">
    <property type="component" value="Unassembled WGS sequence"/>
</dbReference>
<dbReference type="GO" id="GO:0050664">
    <property type="term" value="F:oxidoreductase activity, acting on NAD(P)H, oxygen as acceptor"/>
    <property type="evidence" value="ECO:0007669"/>
    <property type="project" value="TreeGrafter"/>
</dbReference>
<sequence length="251" mass="27235">MTAPNDQYKRVILVTGSNTGIGYDIVRLLAEKGHTVYLASRKESAGKEAQAKLKKEHNLDVKFVQLDITDEASVKAAKETIEKAEGRLDTLVNNAGMSYMSEPQQASSVSLTTIRNAFEPNFFGLIQTTQAFLPLLRAAPKGYACIVNNTSDMASNAHQAGPKASIHIVAYNTSKAAANSYSIALAKELEEEDIKVNTVTPGFTTTKLNGFRPGGKTTEEGASVLVPWALLGPEDKGKTCLFWSYKGEFPW</sequence>
<comment type="caution">
    <text evidence="4">The sequence shown here is derived from an EMBL/GenBank/DDBJ whole genome shotgun (WGS) entry which is preliminary data.</text>
</comment>